<evidence type="ECO:0000256" key="8">
    <source>
        <dbReference type="ARBA" id="ARBA00023136"/>
    </source>
</evidence>
<dbReference type="EMBL" id="NIOJ01000105">
    <property type="protein sequence ID" value="PNT94542.1"/>
    <property type="molecule type" value="Genomic_DNA"/>
</dbReference>
<feature type="transmembrane region" description="Helical" evidence="9">
    <location>
        <begin position="123"/>
        <end position="149"/>
    </location>
</feature>
<keyword evidence="8 9" id="KW-0472">Membrane</keyword>
<gene>
    <name evidence="12" type="ORF">CDQ84_18815</name>
</gene>
<comment type="subcellular location">
    <subcellularLocation>
        <location evidence="1">Cell membrane</location>
        <topology evidence="1">Multi-pass membrane protein</topology>
    </subcellularLocation>
</comment>
<dbReference type="SUPFAM" id="SSF90123">
    <property type="entry name" value="ABC transporter transmembrane region"/>
    <property type="match status" value="1"/>
</dbReference>
<dbReference type="SMART" id="SM00382">
    <property type="entry name" value="AAA"/>
    <property type="match status" value="1"/>
</dbReference>
<evidence type="ECO:0000256" key="5">
    <source>
        <dbReference type="ARBA" id="ARBA00022741"/>
    </source>
</evidence>
<dbReference type="InterPro" id="IPR036640">
    <property type="entry name" value="ABC1_TM_sf"/>
</dbReference>
<evidence type="ECO:0000313" key="13">
    <source>
        <dbReference type="Proteomes" id="UP000236151"/>
    </source>
</evidence>
<dbReference type="InterPro" id="IPR039421">
    <property type="entry name" value="Type_1_exporter"/>
</dbReference>
<accession>A0A2K2EZ64</accession>
<dbReference type="RefSeq" id="WP_103083261.1">
    <property type="nucleotide sequence ID" value="NZ_CP021850.1"/>
</dbReference>
<dbReference type="PROSITE" id="PS50929">
    <property type="entry name" value="ABC_TM1F"/>
    <property type="match status" value="1"/>
</dbReference>
<dbReference type="GO" id="GO:0015421">
    <property type="term" value="F:ABC-type oligopeptide transporter activity"/>
    <property type="evidence" value="ECO:0007669"/>
    <property type="project" value="TreeGrafter"/>
</dbReference>
<evidence type="ECO:0000259" key="10">
    <source>
        <dbReference type="PROSITE" id="PS50893"/>
    </source>
</evidence>
<feature type="transmembrane region" description="Helical" evidence="9">
    <location>
        <begin position="269"/>
        <end position="286"/>
    </location>
</feature>
<dbReference type="Pfam" id="PF00664">
    <property type="entry name" value="ABC_membrane"/>
    <property type="match status" value="1"/>
</dbReference>
<keyword evidence="2" id="KW-0813">Transport</keyword>
<sequence>MKRLARYIRGNICWYIAGITSLVVAMALDMFNPYIVKVIVDDVIAAGKSELLKGALLALAGITVVRTVLGYIKQYAFDYASSKIVLKLRKDLFDHIQSLSFSFFDSTNTGELMSRIKDDTENVMAGAGYGISLFIEQVIYFVVASVMLFTLNWKLALISVLIMPFIAQIAVKLEKKIGEAYGRLSDQRAVLNTTAQENIAGVRLVKAFAREKYEINKFFEQNKENYRLNVEQAKVWADFFPKIELLSNVVIVLVTGVGGFFVIGDEISIGTLVAFTNYVYMLIWPVRSIGWITNVLAQCKASLAKINKIFDEKPEIRSPENPKTPAKFEGHVEFKNVGLEFGGVPVLKNINIDAKPGSTIAIMGLTGSGKSSIINLIGRFYDCTSGSVCVDGVDVKDMDLKTLRDQIAIVMQDTFLFSDTIEENIRFGSSSLSEEELIKASEDAKVTEFTEQMKDGFKTVVGERGIGLSGGQKQRISIARALSKGRKILILDDATSALDMETEYEIQKALESRKGMTKFIIAHRISAVKNADEILIIDNGEIVERGNHKQLLKLKGRYYETYCEQFNCAEDMLEEEVV</sequence>
<dbReference type="Proteomes" id="UP000236151">
    <property type="component" value="Unassembled WGS sequence"/>
</dbReference>
<reference evidence="12 13" key="1">
    <citation type="submission" date="2017-06" db="EMBL/GenBank/DDBJ databases">
        <title>Investigating the central metabolism of Clostridium thermosuccinogenes.</title>
        <authorList>
            <person name="Koendjbiharie J.G."/>
            <person name="van Kranenburg R."/>
        </authorList>
    </citation>
    <scope>NUCLEOTIDE SEQUENCE [LARGE SCALE GENOMIC DNA]</scope>
    <source>
        <strain evidence="12 13">DSM 5806</strain>
    </source>
</reference>
<evidence type="ECO:0000256" key="1">
    <source>
        <dbReference type="ARBA" id="ARBA00004651"/>
    </source>
</evidence>
<feature type="transmembrane region" description="Helical" evidence="9">
    <location>
        <begin position="51"/>
        <end position="72"/>
    </location>
</feature>
<organism evidence="12 13">
    <name type="scientific">Clostridium thermosuccinogenes</name>
    <dbReference type="NCBI Taxonomy" id="84032"/>
    <lineage>
        <taxon>Bacteria</taxon>
        <taxon>Bacillati</taxon>
        <taxon>Bacillota</taxon>
        <taxon>Clostridia</taxon>
        <taxon>Eubacteriales</taxon>
        <taxon>Clostridiaceae</taxon>
        <taxon>Clostridium</taxon>
    </lineage>
</organism>
<feature type="transmembrane region" description="Helical" evidence="9">
    <location>
        <begin position="12"/>
        <end position="31"/>
    </location>
</feature>
<evidence type="ECO:0000259" key="11">
    <source>
        <dbReference type="PROSITE" id="PS50929"/>
    </source>
</evidence>
<dbReference type="Gene3D" id="1.20.1560.10">
    <property type="entry name" value="ABC transporter type 1, transmembrane domain"/>
    <property type="match status" value="1"/>
</dbReference>
<dbReference type="KEGG" id="cthd:CDO33_05260"/>
<proteinExistence type="predicted"/>
<evidence type="ECO:0000256" key="7">
    <source>
        <dbReference type="ARBA" id="ARBA00022989"/>
    </source>
</evidence>
<comment type="caution">
    <text evidence="12">The sequence shown here is derived from an EMBL/GenBank/DDBJ whole genome shotgun (WGS) entry which is preliminary data.</text>
</comment>
<dbReference type="InterPro" id="IPR011527">
    <property type="entry name" value="ABC1_TM_dom"/>
</dbReference>
<feature type="transmembrane region" description="Helical" evidence="9">
    <location>
        <begin position="245"/>
        <end position="263"/>
    </location>
</feature>
<dbReference type="FunFam" id="3.40.50.300:FF:000221">
    <property type="entry name" value="Multidrug ABC transporter ATP-binding protein"/>
    <property type="match status" value="1"/>
</dbReference>
<name>A0A2K2EZ64_9CLOT</name>
<evidence type="ECO:0000256" key="6">
    <source>
        <dbReference type="ARBA" id="ARBA00022840"/>
    </source>
</evidence>
<dbReference type="AlphaFoldDB" id="A0A2K2EZ64"/>
<dbReference type="PANTHER" id="PTHR43394">
    <property type="entry name" value="ATP-DEPENDENT PERMEASE MDL1, MITOCHONDRIAL"/>
    <property type="match status" value="1"/>
</dbReference>
<dbReference type="PROSITE" id="PS50893">
    <property type="entry name" value="ABC_TRANSPORTER_2"/>
    <property type="match status" value="1"/>
</dbReference>
<dbReference type="OrthoDB" id="9762778at2"/>
<dbReference type="FunFam" id="1.20.1560.10:FF:000011">
    <property type="entry name" value="Multidrug ABC transporter ATP-binding protein"/>
    <property type="match status" value="1"/>
</dbReference>
<feature type="domain" description="ABC transporter" evidence="10">
    <location>
        <begin position="332"/>
        <end position="564"/>
    </location>
</feature>
<evidence type="ECO:0000256" key="2">
    <source>
        <dbReference type="ARBA" id="ARBA00022448"/>
    </source>
</evidence>
<evidence type="ECO:0000313" key="12">
    <source>
        <dbReference type="EMBL" id="PNT94542.1"/>
    </source>
</evidence>
<dbReference type="PANTHER" id="PTHR43394:SF1">
    <property type="entry name" value="ATP-BINDING CASSETTE SUB-FAMILY B MEMBER 10, MITOCHONDRIAL"/>
    <property type="match status" value="1"/>
</dbReference>
<dbReference type="InterPro" id="IPR003593">
    <property type="entry name" value="AAA+_ATPase"/>
</dbReference>
<evidence type="ECO:0000256" key="3">
    <source>
        <dbReference type="ARBA" id="ARBA00022475"/>
    </source>
</evidence>
<dbReference type="InterPro" id="IPR027417">
    <property type="entry name" value="P-loop_NTPase"/>
</dbReference>
<dbReference type="GO" id="GO:0005524">
    <property type="term" value="F:ATP binding"/>
    <property type="evidence" value="ECO:0007669"/>
    <property type="project" value="UniProtKB-KW"/>
</dbReference>
<feature type="transmembrane region" description="Helical" evidence="9">
    <location>
        <begin position="155"/>
        <end position="173"/>
    </location>
</feature>
<keyword evidence="13" id="KW-1185">Reference proteome</keyword>
<keyword evidence="4 9" id="KW-0812">Transmembrane</keyword>
<feature type="domain" description="ABC transmembrane type-1" evidence="11">
    <location>
        <begin position="16"/>
        <end position="298"/>
    </location>
</feature>
<keyword evidence="5" id="KW-0547">Nucleotide-binding</keyword>
<dbReference type="GO" id="GO:0005886">
    <property type="term" value="C:plasma membrane"/>
    <property type="evidence" value="ECO:0007669"/>
    <property type="project" value="UniProtKB-SubCell"/>
</dbReference>
<evidence type="ECO:0000256" key="9">
    <source>
        <dbReference type="SAM" id="Phobius"/>
    </source>
</evidence>
<dbReference type="InterPro" id="IPR003439">
    <property type="entry name" value="ABC_transporter-like_ATP-bd"/>
</dbReference>
<dbReference type="SUPFAM" id="SSF52540">
    <property type="entry name" value="P-loop containing nucleoside triphosphate hydrolases"/>
    <property type="match status" value="1"/>
</dbReference>
<dbReference type="GO" id="GO:0016887">
    <property type="term" value="F:ATP hydrolysis activity"/>
    <property type="evidence" value="ECO:0007669"/>
    <property type="project" value="InterPro"/>
</dbReference>
<keyword evidence="7 9" id="KW-1133">Transmembrane helix</keyword>
<dbReference type="Gene3D" id="3.40.50.300">
    <property type="entry name" value="P-loop containing nucleotide triphosphate hydrolases"/>
    <property type="match status" value="1"/>
</dbReference>
<evidence type="ECO:0000256" key="4">
    <source>
        <dbReference type="ARBA" id="ARBA00022692"/>
    </source>
</evidence>
<keyword evidence="3" id="KW-1003">Cell membrane</keyword>
<protein>
    <submittedName>
        <fullName evidence="12">ABC transporter</fullName>
    </submittedName>
</protein>
<dbReference type="Pfam" id="PF00005">
    <property type="entry name" value="ABC_tran"/>
    <property type="match status" value="1"/>
</dbReference>
<dbReference type="CDD" id="cd18542">
    <property type="entry name" value="ABC_6TM_YknU_like"/>
    <property type="match status" value="1"/>
</dbReference>
<dbReference type="PROSITE" id="PS00211">
    <property type="entry name" value="ABC_TRANSPORTER_1"/>
    <property type="match status" value="1"/>
</dbReference>
<keyword evidence="6" id="KW-0067">ATP-binding</keyword>
<dbReference type="InterPro" id="IPR017871">
    <property type="entry name" value="ABC_transporter-like_CS"/>
</dbReference>